<comment type="caution">
    <text evidence="12">The sequence shown here is derived from an EMBL/GenBank/DDBJ whole genome shotgun (WGS) entry which is preliminary data.</text>
</comment>
<comment type="similarity">
    <text evidence="1 9">Belongs to the lysophospholipase family.</text>
</comment>
<evidence type="ECO:0000256" key="6">
    <source>
        <dbReference type="ARBA" id="ARBA00023098"/>
    </source>
</evidence>
<evidence type="ECO:0000256" key="9">
    <source>
        <dbReference type="RuleBase" id="RU362103"/>
    </source>
</evidence>
<dbReference type="PANTHER" id="PTHR10728:SF33">
    <property type="entry name" value="LYSOPHOSPHOLIPASE 1-RELATED"/>
    <property type="match status" value="1"/>
</dbReference>
<dbReference type="InterPro" id="IPR016035">
    <property type="entry name" value="Acyl_Trfase/lysoPLipase"/>
</dbReference>
<dbReference type="Proteomes" id="UP000652219">
    <property type="component" value="Unassembled WGS sequence"/>
</dbReference>
<dbReference type="Pfam" id="PF01735">
    <property type="entry name" value="PLA2_B"/>
    <property type="match status" value="2"/>
</dbReference>
<evidence type="ECO:0000256" key="1">
    <source>
        <dbReference type="ARBA" id="ARBA00008780"/>
    </source>
</evidence>
<keyword evidence="5 8" id="KW-0442">Lipid degradation</keyword>
<feature type="region of interest" description="Disordered" evidence="10">
    <location>
        <begin position="635"/>
        <end position="664"/>
    </location>
</feature>
<reference evidence="12 13" key="1">
    <citation type="journal article" date="2020" name="Phytopathology">
        <title>Genome Sequence Resources of Colletotrichum truncatum, C. plurivorum, C. musicola, and C. sojae: Four Species Pathogenic to Soybean (Glycine max).</title>
        <authorList>
            <person name="Rogerio F."/>
            <person name="Boufleur T.R."/>
            <person name="Ciampi-Guillardi M."/>
            <person name="Sukno S.A."/>
            <person name="Thon M.R."/>
            <person name="Massola Junior N.S."/>
            <person name="Baroncelli R."/>
        </authorList>
    </citation>
    <scope>NUCLEOTIDE SEQUENCE [LARGE SCALE GENOMIC DNA]</scope>
    <source>
        <strain evidence="12 13">LFN0009</strain>
    </source>
</reference>
<feature type="signal peptide" evidence="9">
    <location>
        <begin position="1"/>
        <end position="19"/>
    </location>
</feature>
<organism evidence="12 13">
    <name type="scientific">Colletotrichum sojae</name>
    <dbReference type="NCBI Taxonomy" id="2175907"/>
    <lineage>
        <taxon>Eukaryota</taxon>
        <taxon>Fungi</taxon>
        <taxon>Dikarya</taxon>
        <taxon>Ascomycota</taxon>
        <taxon>Pezizomycotina</taxon>
        <taxon>Sordariomycetes</taxon>
        <taxon>Hypocreomycetidae</taxon>
        <taxon>Glomerellales</taxon>
        <taxon>Glomerellaceae</taxon>
        <taxon>Colletotrichum</taxon>
        <taxon>Colletotrichum orchidearum species complex</taxon>
    </lineage>
</organism>
<sequence length="685" mass="73460">MNRLLPLASVLLGASLTSAQSNPQAGLYAPVYEQCPQGLRVRPGPKGLSREEQSWRASRGDKVVPALEAYLAQAQIEGFNLGEYLDRLNNTNYPVVGLAVSGGGTQSGVGGLGIWQAFDARNPAAVQARTGGLTQVLSYISGLSGGGALTVSSLDLHARSSAANDFITISELRKKINFTVDYTAGPDNNQEQYVGAIFESVAAKAEQGFPVSAADAFGMFWATYLPNEKKHAKFSDLAAAGSVFARGEAPMPIVCLNEVVPGQSPAINNIMWPGRNDTNGFNLTLYEVNPFEFGSWAGGRVQAFMPTRYLGTSMSNGTAQNASECVRGFDKFTFIQGSTATAFGVWFIGDWYDIPLFAKRGLEGRQSSPGDIQIPPEFKYDGRVLLVSGTAENFNQTFNESLWATYPNPFQNINPSMQNVEELLLVDGSLAGETNPIRPLIVPARQVDFVIVYEASLDSQPYNWVNGTNLINSAQSAAQGNIPFPRIPDVATLVTQNLTRQPTFFGCNDTAPTPLVLYLPNSPWSGYINFTFYKSSFTNNEFDLTVDNAFQLATYGNGTVDTAWPACLACATVRGSLARLGLPLPQQCQDCFRRHCWNGATAARQVTPDDLNPRLRLNASLSYLEWNTTYWSSQTSTGGASGGDGSAPPSPSDDPDPNGASGAAEVGKAAIAVTVASIIALIALM</sequence>
<dbReference type="SMART" id="SM00022">
    <property type="entry name" value="PLAc"/>
    <property type="match status" value="1"/>
</dbReference>
<evidence type="ECO:0000256" key="10">
    <source>
        <dbReference type="SAM" id="MobiDB-lite"/>
    </source>
</evidence>
<gene>
    <name evidence="12" type="ORF">CSOJ01_00968</name>
</gene>
<keyword evidence="6 8" id="KW-0443">Lipid metabolism</keyword>
<dbReference type="EC" id="3.1.1.5" evidence="2 9"/>
<dbReference type="PROSITE" id="PS51210">
    <property type="entry name" value="PLA2C"/>
    <property type="match status" value="1"/>
</dbReference>
<proteinExistence type="inferred from homology"/>
<feature type="domain" description="PLA2c" evidence="11">
    <location>
        <begin position="34"/>
        <end position="602"/>
    </location>
</feature>
<evidence type="ECO:0000256" key="2">
    <source>
        <dbReference type="ARBA" id="ARBA00013274"/>
    </source>
</evidence>
<evidence type="ECO:0000313" key="12">
    <source>
        <dbReference type="EMBL" id="KAF6820265.1"/>
    </source>
</evidence>
<dbReference type="PANTHER" id="PTHR10728">
    <property type="entry name" value="CYTOSOLIC PHOSPHOLIPASE A2"/>
    <property type="match status" value="1"/>
</dbReference>
<accession>A0A8H6N5I3</accession>
<evidence type="ECO:0000313" key="13">
    <source>
        <dbReference type="Proteomes" id="UP000652219"/>
    </source>
</evidence>
<dbReference type="GO" id="GO:0046475">
    <property type="term" value="P:glycerophospholipid catabolic process"/>
    <property type="evidence" value="ECO:0007669"/>
    <property type="project" value="TreeGrafter"/>
</dbReference>
<keyword evidence="4 8" id="KW-0378">Hydrolase</keyword>
<keyword evidence="13" id="KW-1185">Reference proteome</keyword>
<dbReference type="Gene3D" id="3.40.1090.10">
    <property type="entry name" value="Cytosolic phospholipase A2 catalytic domain"/>
    <property type="match status" value="1"/>
</dbReference>
<dbReference type="SUPFAM" id="SSF52151">
    <property type="entry name" value="FabD/lysophospholipase-like"/>
    <property type="match status" value="1"/>
</dbReference>
<evidence type="ECO:0000259" key="11">
    <source>
        <dbReference type="PROSITE" id="PS51210"/>
    </source>
</evidence>
<dbReference type="AlphaFoldDB" id="A0A8H6N5I3"/>
<evidence type="ECO:0000256" key="5">
    <source>
        <dbReference type="ARBA" id="ARBA00022963"/>
    </source>
</evidence>
<comment type="catalytic activity">
    <reaction evidence="9">
        <text>a 1-acyl-sn-glycero-3-phosphocholine + H2O = sn-glycerol 3-phosphocholine + a fatty acid + H(+)</text>
        <dbReference type="Rhea" id="RHEA:15177"/>
        <dbReference type="ChEBI" id="CHEBI:15377"/>
        <dbReference type="ChEBI" id="CHEBI:15378"/>
        <dbReference type="ChEBI" id="CHEBI:16870"/>
        <dbReference type="ChEBI" id="CHEBI:28868"/>
        <dbReference type="ChEBI" id="CHEBI:58168"/>
        <dbReference type="EC" id="3.1.1.5"/>
    </reaction>
</comment>
<evidence type="ECO:0000256" key="4">
    <source>
        <dbReference type="ARBA" id="ARBA00022801"/>
    </source>
</evidence>
<name>A0A8H6N5I3_9PEZI</name>
<evidence type="ECO:0000256" key="3">
    <source>
        <dbReference type="ARBA" id="ARBA00022729"/>
    </source>
</evidence>
<evidence type="ECO:0000256" key="7">
    <source>
        <dbReference type="ARBA" id="ARBA00023180"/>
    </source>
</evidence>
<protein>
    <recommendedName>
        <fullName evidence="2 9">Lysophospholipase</fullName>
        <ecNumber evidence="2 9">3.1.1.5</ecNumber>
    </recommendedName>
</protein>
<dbReference type="GO" id="GO:0005829">
    <property type="term" value="C:cytosol"/>
    <property type="evidence" value="ECO:0007669"/>
    <property type="project" value="TreeGrafter"/>
</dbReference>
<keyword evidence="7" id="KW-0325">Glycoprotein</keyword>
<evidence type="ECO:0000256" key="8">
    <source>
        <dbReference type="PROSITE-ProRule" id="PRU00555"/>
    </source>
</evidence>
<dbReference type="InterPro" id="IPR002642">
    <property type="entry name" value="LysoPLipase_cat_dom"/>
</dbReference>
<dbReference type="GO" id="GO:0004622">
    <property type="term" value="F:phosphatidylcholine lysophospholipase activity"/>
    <property type="evidence" value="ECO:0007669"/>
    <property type="project" value="UniProtKB-EC"/>
</dbReference>
<feature type="chain" id="PRO_5034645526" description="Lysophospholipase" evidence="9">
    <location>
        <begin position="20"/>
        <end position="685"/>
    </location>
</feature>
<dbReference type="GO" id="GO:0004623">
    <property type="term" value="F:phospholipase A2 activity"/>
    <property type="evidence" value="ECO:0007669"/>
    <property type="project" value="TreeGrafter"/>
</dbReference>
<keyword evidence="3 9" id="KW-0732">Signal</keyword>
<dbReference type="EMBL" id="WIGN01000006">
    <property type="protein sequence ID" value="KAF6820265.1"/>
    <property type="molecule type" value="Genomic_DNA"/>
</dbReference>